<dbReference type="EMBL" id="AWXV01000004">
    <property type="protein sequence ID" value="KIE63948.1"/>
    <property type="molecule type" value="Genomic_DNA"/>
</dbReference>
<dbReference type="Gene3D" id="3.90.1010.10">
    <property type="match status" value="1"/>
</dbReference>
<proteinExistence type="predicted"/>
<evidence type="ECO:0000259" key="1">
    <source>
        <dbReference type="Pfam" id="PF02657"/>
    </source>
</evidence>
<dbReference type="PANTHER" id="PTHR43597:SF3">
    <property type="entry name" value="CYSTEINE DESULFURATION PROTEIN SUFE"/>
    <property type="match status" value="1"/>
</dbReference>
<organism evidence="2 3">
    <name type="scientific">Candidatus Riesia pediculischaeffi PTSU</name>
    <dbReference type="NCBI Taxonomy" id="1401651"/>
    <lineage>
        <taxon>Bacteria</taxon>
        <taxon>Pseudomonadati</taxon>
        <taxon>Pseudomonadota</taxon>
        <taxon>Gammaproteobacteria</taxon>
        <taxon>Enterobacterales</taxon>
        <taxon>Enterobacteriaceae</taxon>
        <taxon>Candidatus Riesia</taxon>
    </lineage>
</organism>
<evidence type="ECO:0000313" key="3">
    <source>
        <dbReference type="Proteomes" id="UP000054529"/>
    </source>
</evidence>
<dbReference type="Proteomes" id="UP000054529">
    <property type="component" value="Unassembled WGS sequence"/>
</dbReference>
<dbReference type="RefSeq" id="WP_039719752.1">
    <property type="nucleotide sequence ID" value="NZ_AWXV01000004.1"/>
</dbReference>
<accession>A0A0C1V7X5</accession>
<dbReference type="InterPro" id="IPR003808">
    <property type="entry name" value="Fe-S_metab-assoc_dom"/>
</dbReference>
<gene>
    <name evidence="2" type="ORF">P689_122117</name>
</gene>
<dbReference type="AlphaFoldDB" id="A0A0C1V7X5"/>
<dbReference type="HOGENOM" id="CLU_124502_1_1_6"/>
<dbReference type="OrthoDB" id="9799320at2"/>
<comment type="caution">
    <text evidence="2">The sequence shown here is derived from an EMBL/GenBank/DDBJ whole genome shotgun (WGS) entry which is preliminary data.</text>
</comment>
<dbReference type="PANTHER" id="PTHR43597">
    <property type="entry name" value="SULFUR ACCEPTOR PROTEIN CSDE"/>
    <property type="match status" value="1"/>
</dbReference>
<reference evidence="2 3" key="1">
    <citation type="journal article" date="2014" name="G3 (Bethesda)">
        <title>Genome sequence of Candidatus Riesia pediculischaeffi, endosymbiont of chimpanzee lice, and genomic comparison of recently acquired endosymbionts from human and chimpanzee lice.</title>
        <authorList>
            <person name="Boyd B.M."/>
            <person name="Allen J.M."/>
            <person name="de Crecy-Lagard V."/>
            <person name="Reed D.L."/>
        </authorList>
    </citation>
    <scope>NUCLEOTIDE SEQUENCE [LARGE SCALE GENOMIC DNA]</scope>
    <source>
        <strain evidence="2 3">PTSU</strain>
    </source>
</reference>
<sequence length="152" mass="17661">MISSKSLPKEEKLLENFLRCCDLEQKYIYLMELGMKLAPLSKIQRTRENEVLGCQSKVWMVVEKIDHNTVHINGYSDTAIVRGLIAILVVLFNKKTFHEILNTNVSSFFKKLSIERYISPSRSSGLYSIVQNIFSRLMRLSRENELICEDKI</sequence>
<dbReference type="Pfam" id="PF02657">
    <property type="entry name" value="SufE"/>
    <property type="match status" value="1"/>
</dbReference>
<feature type="domain" description="Fe-S metabolism associated" evidence="1">
    <location>
        <begin position="15"/>
        <end position="133"/>
    </location>
</feature>
<evidence type="ECO:0000313" key="2">
    <source>
        <dbReference type="EMBL" id="KIE63948.1"/>
    </source>
</evidence>
<protein>
    <submittedName>
        <fullName evidence="2">Sulfur acceptor protein SufE for iron-sulfur cluster assembly</fullName>
    </submittedName>
</protein>
<dbReference type="SUPFAM" id="SSF82649">
    <property type="entry name" value="SufE/NifU"/>
    <property type="match status" value="1"/>
</dbReference>
<name>A0A0C1V7X5_9ENTR</name>